<sequence>MPDREYPDGYPSLAAFMASDPDRTALMFKRFDRLTARTLLYLESELAELQAQLDAFDEEDRGSPCARNWTTYKEKWQVYPQRAKLLKDIKKTIMEYSKWKSSTFCVATNELGIERLLSYESVLASQPAPDRRMLKAFWLGFHHGPPRAGDSFPILGGKSSFLYDDINDLIILRPLGRSDRLSTFLRDFLGFIFVKKLPERRPNISGLGYASESRIETFVLYLSTVLAALLLIGAIIVLYKVPSPDLKLGLVGLFTVLFAGSVGLLTNARVAEIFGATAAWVRSLWTDHMLIFFPRYAAVLVVFISGEIGGSKSS</sequence>
<dbReference type="PANTHER" id="PTHR34502:SF4">
    <property type="entry name" value="DUF6594 DOMAIN-CONTAINING PROTEIN"/>
    <property type="match status" value="1"/>
</dbReference>
<evidence type="ECO:0000256" key="1">
    <source>
        <dbReference type="SAM" id="Phobius"/>
    </source>
</evidence>
<name>A0A9N9VPW9_9HYPO</name>
<dbReference type="AlphaFoldDB" id="A0A9N9VPW9"/>
<proteinExistence type="predicted"/>
<protein>
    <recommendedName>
        <fullName evidence="2">DUF6594 domain-containing protein</fullName>
    </recommendedName>
</protein>
<dbReference type="Proteomes" id="UP000696573">
    <property type="component" value="Unassembled WGS sequence"/>
</dbReference>
<dbReference type="EMBL" id="CABFNQ020000730">
    <property type="protein sequence ID" value="CAH0027646.1"/>
    <property type="molecule type" value="Genomic_DNA"/>
</dbReference>
<keyword evidence="4" id="KW-1185">Reference proteome</keyword>
<reference evidence="3" key="1">
    <citation type="submission" date="2021-10" db="EMBL/GenBank/DDBJ databases">
        <authorList>
            <person name="Piombo E."/>
        </authorList>
    </citation>
    <scope>NUCLEOTIDE SEQUENCE</scope>
</reference>
<feature type="transmembrane region" description="Helical" evidence="1">
    <location>
        <begin position="288"/>
        <end position="308"/>
    </location>
</feature>
<keyword evidence="1" id="KW-0812">Transmembrane</keyword>
<dbReference type="PANTHER" id="PTHR34502">
    <property type="entry name" value="DUF6594 DOMAIN-CONTAINING PROTEIN-RELATED"/>
    <property type="match status" value="1"/>
</dbReference>
<feature type="transmembrane region" description="Helical" evidence="1">
    <location>
        <begin position="246"/>
        <end position="268"/>
    </location>
</feature>
<organism evidence="3 4">
    <name type="scientific">Clonostachys rhizophaga</name>
    <dbReference type="NCBI Taxonomy" id="160324"/>
    <lineage>
        <taxon>Eukaryota</taxon>
        <taxon>Fungi</taxon>
        <taxon>Dikarya</taxon>
        <taxon>Ascomycota</taxon>
        <taxon>Pezizomycotina</taxon>
        <taxon>Sordariomycetes</taxon>
        <taxon>Hypocreomycetidae</taxon>
        <taxon>Hypocreales</taxon>
        <taxon>Bionectriaceae</taxon>
        <taxon>Clonostachys</taxon>
    </lineage>
</organism>
<gene>
    <name evidence="3" type="ORF">CRHIZ90672A_00001612</name>
</gene>
<feature type="transmembrane region" description="Helical" evidence="1">
    <location>
        <begin position="218"/>
        <end position="239"/>
    </location>
</feature>
<comment type="caution">
    <text evidence="3">The sequence shown here is derived from an EMBL/GenBank/DDBJ whole genome shotgun (WGS) entry which is preliminary data.</text>
</comment>
<keyword evidence="1" id="KW-0472">Membrane</keyword>
<evidence type="ECO:0000313" key="3">
    <source>
        <dbReference type="EMBL" id="CAH0027646.1"/>
    </source>
</evidence>
<dbReference type="InterPro" id="IPR046529">
    <property type="entry name" value="DUF6594"/>
</dbReference>
<feature type="domain" description="DUF6594" evidence="2">
    <location>
        <begin position="10"/>
        <end position="281"/>
    </location>
</feature>
<dbReference type="OrthoDB" id="5342093at2759"/>
<keyword evidence="1" id="KW-1133">Transmembrane helix</keyword>
<dbReference type="Pfam" id="PF20237">
    <property type="entry name" value="DUF6594"/>
    <property type="match status" value="1"/>
</dbReference>
<accession>A0A9N9VPW9</accession>
<evidence type="ECO:0000313" key="4">
    <source>
        <dbReference type="Proteomes" id="UP000696573"/>
    </source>
</evidence>
<evidence type="ECO:0000259" key="2">
    <source>
        <dbReference type="Pfam" id="PF20237"/>
    </source>
</evidence>